<proteinExistence type="predicted"/>
<dbReference type="EMBL" id="CAKLDM010000002">
    <property type="protein sequence ID" value="CAH0538895.1"/>
    <property type="molecule type" value="Genomic_DNA"/>
</dbReference>
<dbReference type="PANTHER" id="PTHR43792">
    <property type="entry name" value="GNAT FAMILY, PUTATIVE (AFU_ORTHOLOGUE AFUA_3G00765)-RELATED-RELATED"/>
    <property type="match status" value="1"/>
</dbReference>
<evidence type="ECO:0000313" key="3">
    <source>
        <dbReference type="Proteomes" id="UP000838748"/>
    </source>
</evidence>
<dbReference type="Pfam" id="PF13302">
    <property type="entry name" value="Acetyltransf_3"/>
    <property type="match status" value="1"/>
</dbReference>
<dbReference type="InterPro" id="IPR000182">
    <property type="entry name" value="GNAT_dom"/>
</dbReference>
<evidence type="ECO:0000313" key="2">
    <source>
        <dbReference type="EMBL" id="CAH0538895.1"/>
    </source>
</evidence>
<dbReference type="Gene3D" id="3.40.630.30">
    <property type="match status" value="1"/>
</dbReference>
<reference evidence="2" key="1">
    <citation type="submission" date="2021-11" db="EMBL/GenBank/DDBJ databases">
        <authorList>
            <person name="Rodrigo-Torres L."/>
            <person name="Arahal R. D."/>
            <person name="Lucena T."/>
        </authorList>
    </citation>
    <scope>NUCLEOTIDE SEQUENCE</scope>
    <source>
        <strain evidence="2">CECT 7928</strain>
    </source>
</reference>
<dbReference type="InterPro" id="IPR051531">
    <property type="entry name" value="N-acetyltransferase"/>
</dbReference>
<keyword evidence="3" id="KW-1185">Reference proteome</keyword>
<comment type="caution">
    <text evidence="2">The sequence shown here is derived from an EMBL/GenBank/DDBJ whole genome shotgun (WGS) entry which is preliminary data.</text>
</comment>
<evidence type="ECO:0000259" key="1">
    <source>
        <dbReference type="Pfam" id="PF13302"/>
    </source>
</evidence>
<gene>
    <name evidence="2" type="ORF">VMF7928_01744</name>
</gene>
<dbReference type="InterPro" id="IPR016181">
    <property type="entry name" value="Acyl_CoA_acyltransferase"/>
</dbReference>
<dbReference type="SUPFAM" id="SSF55729">
    <property type="entry name" value="Acyl-CoA N-acyltransferases (Nat)"/>
    <property type="match status" value="1"/>
</dbReference>
<name>A0ABM9A2P3_9VIBR</name>
<sequence>MAIVTNRTLIVPYSEAFQSEFLLLNCCAVNRAEMNGPHTLKSAKALFADVLTNHNLYSMAVLDNSTRDYMGHISVSNVDSDPELTFIFDSAYWGKGIATESLLAFFPRLCEELNLSHVKATANIDHPASISILNKLGFRRIGQKRDKHGPYYEYTFKRDVVVAETLTA</sequence>
<organism evidence="2 3">
    <name type="scientific">Vibrio marisflavi CECT 7928</name>
    <dbReference type="NCBI Taxonomy" id="634439"/>
    <lineage>
        <taxon>Bacteria</taxon>
        <taxon>Pseudomonadati</taxon>
        <taxon>Pseudomonadota</taxon>
        <taxon>Gammaproteobacteria</taxon>
        <taxon>Vibrionales</taxon>
        <taxon>Vibrionaceae</taxon>
        <taxon>Vibrio</taxon>
    </lineage>
</organism>
<dbReference type="PANTHER" id="PTHR43792:SF1">
    <property type="entry name" value="N-ACETYLTRANSFERASE DOMAIN-CONTAINING PROTEIN"/>
    <property type="match status" value="1"/>
</dbReference>
<accession>A0ABM9A2P3</accession>
<feature type="domain" description="N-acetyltransferase" evidence="1">
    <location>
        <begin position="28"/>
        <end position="139"/>
    </location>
</feature>
<dbReference type="Proteomes" id="UP000838748">
    <property type="component" value="Unassembled WGS sequence"/>
</dbReference>
<dbReference type="RefSeq" id="WP_237361079.1">
    <property type="nucleotide sequence ID" value="NZ_CAKLDM010000002.1"/>
</dbReference>
<protein>
    <recommendedName>
        <fullName evidence="1">N-acetyltransferase domain-containing protein</fullName>
    </recommendedName>
</protein>